<dbReference type="EMBL" id="RHQL01000023">
    <property type="protein sequence ID" value="RRV04319.1"/>
    <property type="molecule type" value="Genomic_DNA"/>
</dbReference>
<evidence type="ECO:0000259" key="2">
    <source>
        <dbReference type="Pfam" id="PF07514"/>
    </source>
</evidence>
<proteinExistence type="predicted"/>
<sequence>MRSRMLAWIPFIRSAPAENVHKSADGFVPYKSADELLATPRRQLLLENIWHRTSVNREQFNKLYLGPIKRYAEIVQQLPASENHHHAYLGGMIDHGLEIIAYALKLRQSFVLPVGSTPEVQSAQSEAWSAAVVFAALLHDIGKVAVDVKVQLRSGEIWRAWDGPMKEDYRFQYVKGRQYNLHGAAAGLLYTRVIPSEVMNWLSQYPELWGALLYVLAGQFEHAGVLGDIVVRSDQASVAHELGGNPDRAVAAPRNTLQRQLLDGLRYLVKNELKLNQPEASDGWITADAIWLVSKTVSDRLRAHLLSQGIEGVPDRNSTLFNVFQDNGLIVANPAGKAIWDAEILSPTGWKNAFTFLRVSPSLIWAAGEDRPEPFGGSVQVLNEEAAPAAASEAQEEKPSLTAGGGDAVAAEPQGDEPASDHGPQPDEVDDTDYLLDLMDMRDAPTNSVPAPAMPAASEVEAQSDTAATTTIAGPIGDTLGHLFMHWLKVGVGTHKIIINDAKAKVHTVNGTAFLVTPEIFRRYAQEHPTLFSARAGEGQPWLQVQKSFEKLKLHVKKSNGHNIWTCEVFGPRKTKTLKGYMLKKPGDVFTTEMLDNPNLKLCESQDEH</sequence>
<dbReference type="InterPro" id="IPR011119">
    <property type="entry name" value="Unchr_helicase_relaxase_TraI"/>
</dbReference>
<comment type="caution">
    <text evidence="4">The sequence shown here is derived from an EMBL/GenBank/DDBJ whole genome shotgun (WGS) entry which is preliminary data.</text>
</comment>
<dbReference type="Pfam" id="PF07514">
    <property type="entry name" value="TraI_2"/>
    <property type="match status" value="1"/>
</dbReference>
<dbReference type="InterPro" id="IPR036390">
    <property type="entry name" value="WH_DNA-bd_sf"/>
</dbReference>
<evidence type="ECO:0000256" key="1">
    <source>
        <dbReference type="SAM" id="MobiDB-lite"/>
    </source>
</evidence>
<dbReference type="SUPFAM" id="SSF46785">
    <property type="entry name" value="Winged helix' DNA-binding domain"/>
    <property type="match status" value="1"/>
</dbReference>
<dbReference type="InterPro" id="IPR022391">
    <property type="entry name" value="ICE_relaxase_PFGI-1"/>
</dbReference>
<feature type="domain" description="Putative conjugal transfer nickase/helicase TraI C-terminal" evidence="3">
    <location>
        <begin position="480"/>
        <end position="601"/>
    </location>
</feature>
<feature type="domain" description="Uncharacterised" evidence="2">
    <location>
        <begin position="31"/>
        <end position="339"/>
    </location>
</feature>
<dbReference type="Proteomes" id="UP000276506">
    <property type="component" value="Unassembled WGS sequence"/>
</dbReference>
<evidence type="ECO:0000259" key="3">
    <source>
        <dbReference type="Pfam" id="PF07515"/>
    </source>
</evidence>
<gene>
    <name evidence="4" type="ORF">EGJ28_22360</name>
</gene>
<accession>A0A3R8U3C6</accession>
<name>A0A3R8U3C6_9GAMM</name>
<dbReference type="InterPro" id="IPR036388">
    <property type="entry name" value="WH-like_DNA-bd_sf"/>
</dbReference>
<dbReference type="NCBIfam" id="NF041494">
    <property type="entry name" value="MobH"/>
    <property type="match status" value="1"/>
</dbReference>
<dbReference type="Gene3D" id="2.40.10.200">
    <property type="entry name" value="STY4665 C-terminal domain-like"/>
    <property type="match status" value="1"/>
</dbReference>
<feature type="region of interest" description="Disordered" evidence="1">
    <location>
        <begin position="386"/>
        <end position="431"/>
    </location>
</feature>
<dbReference type="AlphaFoldDB" id="A0A3R8U3C6"/>
<dbReference type="RefSeq" id="WP_125882602.1">
    <property type="nucleotide sequence ID" value="NZ_RHQL01000023.1"/>
</dbReference>
<dbReference type="InterPro" id="IPR011093">
    <property type="entry name" value="TraI_2_C"/>
</dbReference>
<dbReference type="Gene3D" id="1.10.10.10">
    <property type="entry name" value="Winged helix-like DNA-binding domain superfamily/Winged helix DNA-binding domain"/>
    <property type="match status" value="1"/>
</dbReference>
<dbReference type="Gene3D" id="1.10.3210.40">
    <property type="match status" value="1"/>
</dbReference>
<organism evidence="4 5">
    <name type="scientific">Stutzerimonas xanthomarina</name>
    <dbReference type="NCBI Taxonomy" id="271420"/>
    <lineage>
        <taxon>Bacteria</taxon>
        <taxon>Pseudomonadati</taxon>
        <taxon>Pseudomonadota</taxon>
        <taxon>Gammaproteobacteria</taxon>
        <taxon>Pseudomonadales</taxon>
        <taxon>Pseudomonadaceae</taxon>
        <taxon>Stutzerimonas</taxon>
    </lineage>
</organism>
<evidence type="ECO:0000313" key="5">
    <source>
        <dbReference type="Proteomes" id="UP000276506"/>
    </source>
</evidence>
<protein>
    <submittedName>
        <fullName evidence="4">Relaxase</fullName>
    </submittedName>
</protein>
<evidence type="ECO:0000313" key="4">
    <source>
        <dbReference type="EMBL" id="RRV04319.1"/>
    </source>
</evidence>
<dbReference type="Pfam" id="PF07515">
    <property type="entry name" value="TraI_2_C"/>
    <property type="match status" value="1"/>
</dbReference>
<dbReference type="NCBIfam" id="TIGR03760">
    <property type="entry name" value="ICE_TraI_Pfluor"/>
    <property type="match status" value="1"/>
</dbReference>
<reference evidence="4 5" key="1">
    <citation type="submission" date="2018-10" db="EMBL/GenBank/DDBJ databases">
        <title>Transmission dynamics of multidrug resistant bacteria on intensive care unit surfaces.</title>
        <authorList>
            <person name="D'Souza A.W."/>
            <person name="Potter R.F."/>
            <person name="Wallace M."/>
            <person name="Shupe A."/>
            <person name="Patel S."/>
            <person name="Sun S."/>
            <person name="Gul D."/>
            <person name="Kwon J.H."/>
            <person name="Andleeb S."/>
            <person name="Burnham C.-A.D."/>
            <person name="Dantas G."/>
        </authorList>
    </citation>
    <scope>NUCLEOTIDE SEQUENCE [LARGE SCALE GENOMIC DNA]</scope>
    <source>
        <strain evidence="4 5">PX_177</strain>
    </source>
</reference>